<sequence length="339" mass="37446">MTNAQNPELLYLSKQDIVELGGDHSDLYVESIERALTLHAEGNYVQPLKPYLRSQGAGGHIADRIIAMPAHIGQPGISGLKWVGSKHDNPKKRGLERASALVILNDPETNYPIAVMEGSLISGMRTAAVTVVASKHLAKPGFTHVTSIGCGVIAKMQLFSMIEQFPQIEAIHLYDVFPEAAAKLSDAIRQKAPRIRVECCQSVEEAVKQGEVVITCTVADQPYIPFAWIQKGAFISNVSIMDVHKEVYLKADKVIVDDWEQSNREKKVINQLVLEGRFSRDQLHAELGEIVVGAKPGRERDDEIILLNPMGMAIEDIACAEKIYREAVRKQVGTKLSLY</sequence>
<dbReference type="Gene3D" id="3.30.1780.10">
    <property type="entry name" value="ornithine cyclodeaminase, domain 1"/>
    <property type="match status" value="1"/>
</dbReference>
<dbReference type="Proteomes" id="UP001596500">
    <property type="component" value="Unassembled WGS sequence"/>
</dbReference>
<dbReference type="InterPro" id="IPR023401">
    <property type="entry name" value="ODC_N"/>
</dbReference>
<dbReference type="InterPro" id="IPR023866">
    <property type="entry name" value="SbnB"/>
</dbReference>
<dbReference type="PIRSF" id="PIRSF001439">
    <property type="entry name" value="CryM"/>
    <property type="match status" value="1"/>
</dbReference>
<dbReference type="Gene3D" id="3.40.50.720">
    <property type="entry name" value="NAD(P)-binding Rossmann-like Domain"/>
    <property type="match status" value="1"/>
</dbReference>
<comment type="caution">
    <text evidence="1">The sequence shown here is derived from an EMBL/GenBank/DDBJ whole genome shotgun (WGS) entry which is preliminary data.</text>
</comment>
<name>A0ABW2RFS9_9BACL</name>
<dbReference type="InterPro" id="IPR003462">
    <property type="entry name" value="ODC_Mu_crystall"/>
</dbReference>
<dbReference type="Pfam" id="PF02423">
    <property type="entry name" value="OCD_Mu_crystall"/>
    <property type="match status" value="1"/>
</dbReference>
<dbReference type="InterPro" id="IPR036291">
    <property type="entry name" value="NAD(P)-bd_dom_sf"/>
</dbReference>
<evidence type="ECO:0000313" key="1">
    <source>
        <dbReference type="EMBL" id="MFC7439772.1"/>
    </source>
</evidence>
<dbReference type="PANTHER" id="PTHR13812">
    <property type="entry name" value="KETIMINE REDUCTASE MU-CRYSTALLIN"/>
    <property type="match status" value="1"/>
</dbReference>
<dbReference type="PANTHER" id="PTHR13812:SF19">
    <property type="entry name" value="KETIMINE REDUCTASE MU-CRYSTALLIN"/>
    <property type="match status" value="1"/>
</dbReference>
<reference evidence="2" key="1">
    <citation type="journal article" date="2019" name="Int. J. Syst. Evol. Microbiol.">
        <title>The Global Catalogue of Microorganisms (GCM) 10K type strain sequencing project: providing services to taxonomists for standard genome sequencing and annotation.</title>
        <authorList>
            <consortium name="The Broad Institute Genomics Platform"/>
            <consortium name="The Broad Institute Genome Sequencing Center for Infectious Disease"/>
            <person name="Wu L."/>
            <person name="Ma J."/>
        </authorList>
    </citation>
    <scope>NUCLEOTIDE SEQUENCE [LARGE SCALE GENOMIC DNA]</scope>
    <source>
        <strain evidence="2">CGMCC 1.12942</strain>
    </source>
</reference>
<evidence type="ECO:0000313" key="2">
    <source>
        <dbReference type="Proteomes" id="UP001596500"/>
    </source>
</evidence>
<organism evidence="1 2">
    <name type="scientific">Laceyella putida</name>
    <dbReference type="NCBI Taxonomy" id="110101"/>
    <lineage>
        <taxon>Bacteria</taxon>
        <taxon>Bacillati</taxon>
        <taxon>Bacillota</taxon>
        <taxon>Bacilli</taxon>
        <taxon>Bacillales</taxon>
        <taxon>Thermoactinomycetaceae</taxon>
        <taxon>Laceyella</taxon>
    </lineage>
</organism>
<keyword evidence="2" id="KW-1185">Reference proteome</keyword>
<dbReference type="RefSeq" id="WP_379862955.1">
    <property type="nucleotide sequence ID" value="NZ_JBHTBW010000004.1"/>
</dbReference>
<gene>
    <name evidence="1" type="primary">sbnB</name>
    <name evidence="1" type="ORF">ACFQNG_01145</name>
</gene>
<dbReference type="EMBL" id="JBHTBW010000004">
    <property type="protein sequence ID" value="MFC7439772.1"/>
    <property type="molecule type" value="Genomic_DNA"/>
</dbReference>
<dbReference type="NCBIfam" id="TIGR03944">
    <property type="entry name" value="dehyd_SbnB_fam"/>
    <property type="match status" value="1"/>
</dbReference>
<accession>A0ABW2RFS9</accession>
<proteinExistence type="predicted"/>
<protein>
    <submittedName>
        <fullName evidence="1">2,3-diaminopropionate biosynthesis protein SbnB</fullName>
    </submittedName>
</protein>
<dbReference type="SUPFAM" id="SSF51735">
    <property type="entry name" value="NAD(P)-binding Rossmann-fold domains"/>
    <property type="match status" value="1"/>
</dbReference>